<dbReference type="PANTHER" id="PTHR42791">
    <property type="entry name" value="GNAT FAMILY ACETYLTRANSFERASE"/>
    <property type="match status" value="1"/>
</dbReference>
<dbReference type="CDD" id="cd04301">
    <property type="entry name" value="NAT_SF"/>
    <property type="match status" value="1"/>
</dbReference>
<protein>
    <recommendedName>
        <fullName evidence="1">N-acetyltransferase domain-containing protein</fullName>
    </recommendedName>
</protein>
<proteinExistence type="predicted"/>
<dbReference type="EMBL" id="KN832578">
    <property type="protein sequence ID" value="KII83338.1"/>
    <property type="molecule type" value="Genomic_DNA"/>
</dbReference>
<dbReference type="PROSITE" id="PS51186">
    <property type="entry name" value="GNAT"/>
    <property type="match status" value="1"/>
</dbReference>
<dbReference type="AlphaFoldDB" id="A0A0C9T5G5"/>
<dbReference type="Gene3D" id="3.40.630.30">
    <property type="match status" value="1"/>
</dbReference>
<gene>
    <name evidence="2" type="ORF">PLICRDRAFT_62454</name>
</gene>
<dbReference type="Pfam" id="PF00583">
    <property type="entry name" value="Acetyltransf_1"/>
    <property type="match status" value="1"/>
</dbReference>
<dbReference type="HOGENOM" id="CLU_060131_6_4_1"/>
<evidence type="ECO:0000313" key="3">
    <source>
        <dbReference type="Proteomes" id="UP000053263"/>
    </source>
</evidence>
<dbReference type="InterPro" id="IPR052523">
    <property type="entry name" value="Trichothecene_AcTrans"/>
</dbReference>
<name>A0A0C9T5G5_PLICR</name>
<evidence type="ECO:0000259" key="1">
    <source>
        <dbReference type="PROSITE" id="PS51186"/>
    </source>
</evidence>
<feature type="domain" description="N-acetyltransferase" evidence="1">
    <location>
        <begin position="8"/>
        <end position="193"/>
    </location>
</feature>
<dbReference type="InterPro" id="IPR000182">
    <property type="entry name" value="GNAT_dom"/>
</dbReference>
<organism evidence="2 3">
    <name type="scientific">Plicaturopsis crispa FD-325 SS-3</name>
    <dbReference type="NCBI Taxonomy" id="944288"/>
    <lineage>
        <taxon>Eukaryota</taxon>
        <taxon>Fungi</taxon>
        <taxon>Dikarya</taxon>
        <taxon>Basidiomycota</taxon>
        <taxon>Agaricomycotina</taxon>
        <taxon>Agaricomycetes</taxon>
        <taxon>Agaricomycetidae</taxon>
        <taxon>Amylocorticiales</taxon>
        <taxon>Amylocorticiaceae</taxon>
        <taxon>Plicatura</taxon>
        <taxon>Plicaturopsis crispa</taxon>
    </lineage>
</organism>
<dbReference type="Proteomes" id="UP000053263">
    <property type="component" value="Unassembled WGS sequence"/>
</dbReference>
<evidence type="ECO:0000313" key="2">
    <source>
        <dbReference type="EMBL" id="KII83338.1"/>
    </source>
</evidence>
<sequence length="193" mass="21799">MASTRAKVVVEPLTYSDLPAAAKIYFACFNDFPATLFEPEPAPLDIRTWRTALRFKLDIESGRRVFVKAVLEETGDVVGFAIWQKPGVPIKEPSKVGERTEEENEAFRGINVRAWHVFHSAGQDKRIEIFGDEPHWYLYILAVLPQYQNQGVGSQLLDWGITAADAAEPKRAVYLEASPVGQKLYERRGFETV</sequence>
<dbReference type="InterPro" id="IPR016181">
    <property type="entry name" value="Acyl_CoA_acyltransferase"/>
</dbReference>
<dbReference type="OrthoDB" id="410198at2759"/>
<dbReference type="GO" id="GO:0016747">
    <property type="term" value="F:acyltransferase activity, transferring groups other than amino-acyl groups"/>
    <property type="evidence" value="ECO:0007669"/>
    <property type="project" value="InterPro"/>
</dbReference>
<dbReference type="SUPFAM" id="SSF55729">
    <property type="entry name" value="Acyl-CoA N-acyltransferases (Nat)"/>
    <property type="match status" value="1"/>
</dbReference>
<dbReference type="PANTHER" id="PTHR42791:SF2">
    <property type="entry name" value="N-ACETYLTRANSFERASE DOMAIN-CONTAINING PROTEIN"/>
    <property type="match status" value="1"/>
</dbReference>
<reference evidence="2 3" key="1">
    <citation type="submission" date="2014-06" db="EMBL/GenBank/DDBJ databases">
        <title>Evolutionary Origins and Diversification of the Mycorrhizal Mutualists.</title>
        <authorList>
            <consortium name="DOE Joint Genome Institute"/>
            <consortium name="Mycorrhizal Genomics Consortium"/>
            <person name="Kohler A."/>
            <person name="Kuo A."/>
            <person name="Nagy L.G."/>
            <person name="Floudas D."/>
            <person name="Copeland A."/>
            <person name="Barry K.W."/>
            <person name="Cichocki N."/>
            <person name="Veneault-Fourrey C."/>
            <person name="LaButti K."/>
            <person name="Lindquist E.A."/>
            <person name="Lipzen A."/>
            <person name="Lundell T."/>
            <person name="Morin E."/>
            <person name="Murat C."/>
            <person name="Riley R."/>
            <person name="Ohm R."/>
            <person name="Sun H."/>
            <person name="Tunlid A."/>
            <person name="Henrissat B."/>
            <person name="Grigoriev I.V."/>
            <person name="Hibbett D.S."/>
            <person name="Martin F."/>
        </authorList>
    </citation>
    <scope>NUCLEOTIDE SEQUENCE [LARGE SCALE GENOMIC DNA]</scope>
    <source>
        <strain evidence="2 3">FD-325 SS-3</strain>
    </source>
</reference>
<accession>A0A0C9T5G5</accession>
<keyword evidence="3" id="KW-1185">Reference proteome</keyword>
<feature type="non-terminal residue" evidence="2">
    <location>
        <position position="1"/>
    </location>
</feature>